<proteinExistence type="predicted"/>
<name>A0A1L3EVL5_9GAMM</name>
<dbReference type="Proteomes" id="UP000182987">
    <property type="component" value="Chromosome"/>
</dbReference>
<dbReference type="RefSeq" id="WP_046967114.1">
    <property type="nucleotide sequence ID" value="NZ_CP017480.1"/>
</dbReference>
<dbReference type="AlphaFoldDB" id="A0A1L3EVL5"/>
<dbReference type="EMBL" id="CP017480">
    <property type="protein sequence ID" value="APG05060.1"/>
    <property type="molecule type" value="Genomic_DNA"/>
</dbReference>
<reference evidence="2" key="1">
    <citation type="submission" date="2016-09" db="EMBL/GenBank/DDBJ databases">
        <authorList>
            <person name="Lysoe E."/>
        </authorList>
    </citation>
    <scope>NUCLEOTIDE SEQUENCE [LARGE SCALE GENOMIC DNA]</scope>
    <source>
        <strain evidence="2">LJ96T</strain>
    </source>
</reference>
<dbReference type="KEGG" id="lrz:BJI69_14925"/>
<organism evidence="1 2">
    <name type="scientific">Luteibacter rhizovicinus DSM 16549</name>
    <dbReference type="NCBI Taxonomy" id="1440763"/>
    <lineage>
        <taxon>Bacteria</taxon>
        <taxon>Pseudomonadati</taxon>
        <taxon>Pseudomonadota</taxon>
        <taxon>Gammaproteobacteria</taxon>
        <taxon>Lysobacterales</taxon>
        <taxon>Rhodanobacteraceae</taxon>
        <taxon>Luteibacter</taxon>
    </lineage>
</organism>
<sequence length="76" mass="8179">MRDTVELLEAIGRDANLRRASPEVLARALEATHASPGLLELVARGNSATLASELGLVDRYTEHQSQTGAHEDSLLN</sequence>
<evidence type="ECO:0000313" key="1">
    <source>
        <dbReference type="EMBL" id="APG05060.1"/>
    </source>
</evidence>
<gene>
    <name evidence="1" type="ORF">BJI69_14925</name>
</gene>
<dbReference type="OrthoDB" id="5772941at2"/>
<evidence type="ECO:0000313" key="2">
    <source>
        <dbReference type="Proteomes" id="UP000182987"/>
    </source>
</evidence>
<keyword evidence="2" id="KW-1185">Reference proteome</keyword>
<accession>A0A1L3EVL5</accession>
<dbReference type="STRING" id="1440763.BJI69_14925"/>
<protein>
    <submittedName>
        <fullName evidence="1">Uncharacterized protein</fullName>
    </submittedName>
</protein>